<dbReference type="Proteomes" id="UP000434172">
    <property type="component" value="Unassembled WGS sequence"/>
</dbReference>
<feature type="region of interest" description="Disordered" evidence="1">
    <location>
        <begin position="556"/>
        <end position="578"/>
    </location>
</feature>
<feature type="compositionally biased region" description="Basic residues" evidence="1">
    <location>
        <begin position="566"/>
        <end position="578"/>
    </location>
</feature>
<name>A0A8H3WEY1_9PEZI</name>
<evidence type="ECO:0000259" key="3">
    <source>
        <dbReference type="Pfam" id="PF26640"/>
    </source>
</evidence>
<feature type="domain" description="Heterokaryon incompatibility" evidence="2">
    <location>
        <begin position="37"/>
        <end position="110"/>
    </location>
</feature>
<evidence type="ECO:0000256" key="1">
    <source>
        <dbReference type="SAM" id="MobiDB-lite"/>
    </source>
</evidence>
<reference evidence="4 5" key="1">
    <citation type="submission" date="2019-12" db="EMBL/GenBank/DDBJ databases">
        <title>A genome sequence resource for the geographically widespread anthracnose pathogen Colletotrichum asianum.</title>
        <authorList>
            <person name="Meng Y."/>
        </authorList>
    </citation>
    <scope>NUCLEOTIDE SEQUENCE [LARGE SCALE GENOMIC DNA]</scope>
    <source>
        <strain evidence="4 5">ICMP 18580</strain>
    </source>
</reference>
<comment type="caution">
    <text evidence="4">The sequence shown here is derived from an EMBL/GenBank/DDBJ whole genome shotgun (WGS) entry which is preliminary data.</text>
</comment>
<dbReference type="Pfam" id="PF06985">
    <property type="entry name" value="HET"/>
    <property type="match status" value="1"/>
</dbReference>
<dbReference type="OrthoDB" id="5241264at2759"/>
<feature type="region of interest" description="Disordered" evidence="1">
    <location>
        <begin position="401"/>
        <end position="500"/>
    </location>
</feature>
<dbReference type="EMBL" id="WOWK01000039">
    <property type="protein sequence ID" value="KAF0325040.1"/>
    <property type="molecule type" value="Genomic_DNA"/>
</dbReference>
<feature type="compositionally biased region" description="Basic and acidic residues" evidence="1">
    <location>
        <begin position="556"/>
        <end position="565"/>
    </location>
</feature>
<feature type="domain" description="DUF8212" evidence="3">
    <location>
        <begin position="229"/>
        <end position="252"/>
    </location>
</feature>
<dbReference type="Pfam" id="PF26640">
    <property type="entry name" value="DUF8212"/>
    <property type="match status" value="1"/>
</dbReference>
<sequence>MRLLHIETEELHIFSYPPPVSYAILSRAGSSPAGGERLRYDSSSAIISGHQSTLHADILQFCTLAREAQFQFVWVDTLCVDKTSSADISETINALPGYFQHAGICFVFLEDLRGGPSLPWEDTWAKCQYWTRAWTLQELLLPAKVQFFDAQWHLRGERSTYPLPSLISGTTGIDEDILTRRRRLHQTSVARRMSWAARREGMRPEDLAYSLLGIFDVRMPIIYGEGGRRAFRRLQEEILKNTNDMSLFSWASDVPDDRRGIFANSPREFFRFGASPGAHTPCLSPGFAALTSRGVLVEGQCCEEGQVLYLDLGVQTCDESNTKRYSILLERRADGTFQRTKSNVLEELPTGKVLKTGRIMASKGPVDFCDPASSIASKLSSSLDSGHQILPFRHAIPISLSKPTTPGFSRQSSGSSGSGTTLTGPSFSSCPSHLEEPDWVSIQPESQEAADSDGCDDLGGYGSMETSQQTEADRGWDSISEVSTAPSPPQDATEEPCQPSADRLCDSAITRPTSTTIHQSPFPATTVDDSQLKEQLSQFLLSQFVISQETWNHVAEKRERREKRSRDRSRHQAQKLKKRALGPPEFSCPFYVKNPERQVGCLINHELASMDDVREHVWLHHRLPCYCPTCKAVFESAVERDVHIVQRSCSFTDNVPFEGVSEDHRQLIFHTRDSANSSTQWLQIWDVLFPDVEVDRSKTGHLSDSLGLKVSGFRAFCRKYGRVILGEQLVAQYPKDAMPKETAVEDLLCDIRSDITRALVHDFFRQDPCTRYTLSR</sequence>
<dbReference type="InterPro" id="IPR058525">
    <property type="entry name" value="DUF8212"/>
</dbReference>
<proteinExistence type="predicted"/>
<dbReference type="InterPro" id="IPR010730">
    <property type="entry name" value="HET"/>
</dbReference>
<gene>
    <name evidence="4" type="ORF">GQ607_007661</name>
</gene>
<dbReference type="PANTHER" id="PTHR10622:SF10">
    <property type="entry name" value="HET DOMAIN-CONTAINING PROTEIN"/>
    <property type="match status" value="1"/>
</dbReference>
<dbReference type="AlphaFoldDB" id="A0A8H3WEY1"/>
<evidence type="ECO:0000313" key="5">
    <source>
        <dbReference type="Proteomes" id="UP000434172"/>
    </source>
</evidence>
<evidence type="ECO:0000313" key="4">
    <source>
        <dbReference type="EMBL" id="KAF0325040.1"/>
    </source>
</evidence>
<accession>A0A8H3WEY1</accession>
<organism evidence="4 5">
    <name type="scientific">Colletotrichum asianum</name>
    <dbReference type="NCBI Taxonomy" id="702518"/>
    <lineage>
        <taxon>Eukaryota</taxon>
        <taxon>Fungi</taxon>
        <taxon>Dikarya</taxon>
        <taxon>Ascomycota</taxon>
        <taxon>Pezizomycotina</taxon>
        <taxon>Sordariomycetes</taxon>
        <taxon>Hypocreomycetidae</taxon>
        <taxon>Glomerellales</taxon>
        <taxon>Glomerellaceae</taxon>
        <taxon>Colletotrichum</taxon>
        <taxon>Colletotrichum gloeosporioides species complex</taxon>
    </lineage>
</organism>
<keyword evidence="5" id="KW-1185">Reference proteome</keyword>
<dbReference type="PANTHER" id="PTHR10622">
    <property type="entry name" value="HET DOMAIN-CONTAINING PROTEIN"/>
    <property type="match status" value="1"/>
</dbReference>
<feature type="compositionally biased region" description="Low complexity" evidence="1">
    <location>
        <begin position="405"/>
        <end position="429"/>
    </location>
</feature>
<evidence type="ECO:0000259" key="2">
    <source>
        <dbReference type="Pfam" id="PF06985"/>
    </source>
</evidence>
<protein>
    <submittedName>
        <fullName evidence="4">Het and ankyrin domain protein</fullName>
    </submittedName>
</protein>